<reference evidence="3" key="1">
    <citation type="submission" date="2025-08" db="UniProtKB">
        <authorList>
            <consortium name="Ensembl"/>
        </authorList>
    </citation>
    <scope>IDENTIFICATION</scope>
</reference>
<keyword evidence="2" id="KW-0812">Transmembrane</keyword>
<evidence type="ECO:0000256" key="1">
    <source>
        <dbReference type="SAM" id="MobiDB-lite"/>
    </source>
</evidence>
<dbReference type="Pfam" id="PF14858">
    <property type="entry name" value="CFAP54_N"/>
    <property type="match status" value="1"/>
</dbReference>
<feature type="compositionally biased region" description="Low complexity" evidence="1">
    <location>
        <begin position="10"/>
        <end position="26"/>
    </location>
</feature>
<dbReference type="PANTHER" id="PTHR33487">
    <property type="entry name" value="CILIA- AND FLAGELLA-ASSOCIATED PROTEIN 54"/>
    <property type="match status" value="1"/>
</dbReference>
<dbReference type="PANTHER" id="PTHR33487:SF1">
    <property type="entry name" value="CILIA- AND FLAGELLA-ASSOCIATED PROTEIN 54"/>
    <property type="match status" value="1"/>
</dbReference>
<feature type="region of interest" description="Disordered" evidence="1">
    <location>
        <begin position="1"/>
        <end position="45"/>
    </location>
</feature>
<dbReference type="InterPro" id="IPR027912">
    <property type="entry name" value="CFAP54"/>
</dbReference>
<proteinExistence type="predicted"/>
<keyword evidence="4" id="KW-1185">Reference proteome</keyword>
<protein>
    <submittedName>
        <fullName evidence="3">Cilia and flagella associated protein 54</fullName>
    </submittedName>
</protein>
<reference evidence="3" key="2">
    <citation type="submission" date="2025-09" db="UniProtKB">
        <authorList>
            <consortium name="Ensembl"/>
        </authorList>
    </citation>
    <scope>IDENTIFICATION</scope>
</reference>
<organism evidence="3 4">
    <name type="scientific">Prolemur simus</name>
    <name type="common">Greater bamboo lemur</name>
    <name type="synonym">Hapalemur simus</name>
    <dbReference type="NCBI Taxonomy" id="1328070"/>
    <lineage>
        <taxon>Eukaryota</taxon>
        <taxon>Metazoa</taxon>
        <taxon>Chordata</taxon>
        <taxon>Craniata</taxon>
        <taxon>Vertebrata</taxon>
        <taxon>Euteleostomi</taxon>
        <taxon>Mammalia</taxon>
        <taxon>Eutheria</taxon>
        <taxon>Euarchontoglires</taxon>
        <taxon>Primates</taxon>
        <taxon>Strepsirrhini</taxon>
        <taxon>Lemuriformes</taxon>
        <taxon>Lemuridae</taxon>
        <taxon>Prolemur</taxon>
    </lineage>
</organism>
<evidence type="ECO:0000313" key="3">
    <source>
        <dbReference type="Ensembl" id="ENSPSMP00000007652.1"/>
    </source>
</evidence>
<feature type="transmembrane region" description="Helical" evidence="2">
    <location>
        <begin position="623"/>
        <end position="639"/>
    </location>
</feature>
<keyword evidence="2" id="KW-1133">Transmembrane helix</keyword>
<dbReference type="Ensembl" id="ENSPSMT00000009014.1">
    <property type="protein sequence ID" value="ENSPSMP00000007652.1"/>
    <property type="gene ID" value="ENSPSMG00000005679.1"/>
</dbReference>
<gene>
    <name evidence="3" type="primary">CFAP54</name>
</gene>
<name>A0A8C8YV11_PROSS</name>
<evidence type="ECO:0000313" key="4">
    <source>
        <dbReference type="Proteomes" id="UP000694414"/>
    </source>
</evidence>
<dbReference type="Proteomes" id="UP000694414">
    <property type="component" value="Unplaced"/>
</dbReference>
<evidence type="ECO:0000256" key="2">
    <source>
        <dbReference type="SAM" id="Phobius"/>
    </source>
</evidence>
<dbReference type="GeneTree" id="ENSGT00940000162446"/>
<feature type="transmembrane region" description="Helical" evidence="2">
    <location>
        <begin position="598"/>
        <end position="617"/>
    </location>
</feature>
<accession>A0A8C8YV11</accession>
<keyword evidence="2" id="KW-0472">Membrane</keyword>
<dbReference type="GO" id="GO:0060271">
    <property type="term" value="P:cilium assembly"/>
    <property type="evidence" value="ECO:0007669"/>
    <property type="project" value="TreeGrafter"/>
</dbReference>
<dbReference type="AlphaFoldDB" id="A0A8C8YV11"/>
<sequence length="649" mass="73883">MAAQCPLAASSSPSDESPVSESQTELPPTPPPTSTAVSKSSLEWKGSSPSSPHCWTCPEDSLPQAVFYGPLDAKNPLLVSCEKEIRELLGFMKKKKALATSEEQQNEFRRRCATSLFNIWTKYAPRLPADYYNEKLLKVGDSLCQMKFHALSVESMCNYQLVCDSDVNLQNKESVIQCLHILSSLRLVMQVALPQEHLCWIIFNGTIYIYTICRKLMAIGQSSKALEYLLWASVCMESSVPLLALRYLTWRATLYVAVCQCYYDCQASVHGEAFARRALAKIDELRQLELMSSSQEESIRSYREATLKMAVMIFKRGVFESRRKNKAYFRPKIRINLREAQTLPWPRTVTERLLDEMFDSTASRFLAVLEALSDSNRRVLQTGPIVTDEVEIRDVVSELFMAGKELLISNTGTDGIVAFSKTSLLELMIERKNVISMDAAVKFIKLAFTYEEWSLFESSAGHLICFLKGQDDLESKKAEKDLTLLLAIEPLMNVKKNKGSILPLENYKEGQSAEIYLKKIIFPDACLKTFGYSDDIFHLAATLHFCVCTSSPDVQPDKEIVVDIIMFLWQKCKSGIQRINMSRNDYAKFTQKIRTNKVFLFCFLSHVFLLLLIQVAINISNPNFPGLFTYITTIVYIYIKDVFLMHRYK</sequence>